<sequence length="778" mass="87738">MRCTGVAGDELDGRHVAATDEPRSRSGRNRAVADRPPPQADMSARQGVTMSYDGAAAHPHEPPAMATGNFHDHKTVEGHHFAEEPAAMVDDPADDTADAGIDKISELPDDILLDILGRLFTAGDVRTAARTSILSCRWRHLPWPEIPCCILYRTVILQLVFFSCSVSQLENKERVSCRSKAPARARRVMGMLPGSFSLHVDARRRTPKSCYFRSTKNLSRTRSALVAGVPTPGELQHLASKPRFPSTPSMSRSSAPGRQQQLGHTPSPPRRFRRRSPSPPPRRPRHRAGTVTERVIEKSTSTVVYPVLGRNDYTDWSLVMKVNLQAAELWDVIESGDGDFPTDRKALAALLRAVPQEMRAGLAVKETARDYVRRIGDLVGDAFILTKRDYVRRIGDLVGDASDTGRVKNVELEILTEMRCSTGEDAQLMVSYSQRFRDFLEDCPAAFRSLTRLTLEFLWFEDQDALRDLVRGCDALEFPSLKFCGLFRPRSPDLDDDIIRPAVLTIDVPRSRLKTLVCDHCYIERVELVQAPALVELQHRWYFDDHPPISFGCVPALRSLSLTHHPHRHQDDDDDVIKWKLSELLARDGNQIQTLRFDFENDEIWLQPEPPRKLRAALGGLKELHLTKIPPGYNLSWALFLLGASPLLESLDIHTADHICRGEWRKRRGENTNLTWQPPSPGFVHHNLKKLSFRRAFNVYKDMRFARLIMELAVNLETLTFGVKTLECKDCVAAELNFPDPARPRLRLPGNREHVDALEKKLKDGISTSALITIILPD</sequence>
<evidence type="ECO:0008006" key="4">
    <source>
        <dbReference type="Google" id="ProtNLM"/>
    </source>
</evidence>
<reference evidence="2" key="1">
    <citation type="submission" date="2020-05" db="EMBL/GenBank/DDBJ databases">
        <title>WGS assembly of Panicum virgatum.</title>
        <authorList>
            <person name="Lovell J.T."/>
            <person name="Jenkins J."/>
            <person name="Shu S."/>
            <person name="Juenger T.E."/>
            <person name="Schmutz J."/>
        </authorList>
    </citation>
    <scope>NUCLEOTIDE SEQUENCE</scope>
    <source>
        <strain evidence="2">AP13</strain>
    </source>
</reference>
<protein>
    <recommendedName>
        <fullName evidence="4">F-box domain-containing protein</fullName>
    </recommendedName>
</protein>
<evidence type="ECO:0000313" key="2">
    <source>
        <dbReference type="EMBL" id="KAG2662335.1"/>
    </source>
</evidence>
<feature type="region of interest" description="Disordered" evidence="1">
    <location>
        <begin position="1"/>
        <end position="45"/>
    </location>
</feature>
<accession>A0A8T0XTG2</accession>
<dbReference type="PANTHER" id="PTHR32153">
    <property type="entry name" value="OJ000223_09.16 PROTEIN"/>
    <property type="match status" value="1"/>
</dbReference>
<feature type="compositionally biased region" description="Polar residues" evidence="1">
    <location>
        <begin position="246"/>
        <end position="264"/>
    </location>
</feature>
<dbReference type="Gene3D" id="3.80.10.10">
    <property type="entry name" value="Ribonuclease Inhibitor"/>
    <property type="match status" value="1"/>
</dbReference>
<name>A0A8T0XTG2_PANVG</name>
<feature type="region of interest" description="Disordered" evidence="1">
    <location>
        <begin position="229"/>
        <end position="290"/>
    </location>
</feature>
<dbReference type="AlphaFoldDB" id="A0A8T0XTG2"/>
<evidence type="ECO:0000313" key="3">
    <source>
        <dbReference type="Proteomes" id="UP000823388"/>
    </source>
</evidence>
<dbReference type="InterPro" id="IPR032675">
    <property type="entry name" value="LRR_dom_sf"/>
</dbReference>
<dbReference type="EMBL" id="CM029037">
    <property type="protein sequence ID" value="KAG2662335.1"/>
    <property type="molecule type" value="Genomic_DNA"/>
</dbReference>
<proteinExistence type="predicted"/>
<feature type="compositionally biased region" description="Basic and acidic residues" evidence="1">
    <location>
        <begin position="11"/>
        <end position="24"/>
    </location>
</feature>
<dbReference type="SUPFAM" id="SSF81383">
    <property type="entry name" value="F-box domain"/>
    <property type="match status" value="1"/>
</dbReference>
<feature type="compositionally biased region" description="Basic residues" evidence="1">
    <location>
        <begin position="270"/>
        <end position="288"/>
    </location>
</feature>
<evidence type="ECO:0000256" key="1">
    <source>
        <dbReference type="SAM" id="MobiDB-lite"/>
    </source>
</evidence>
<dbReference type="InterPro" id="IPR036047">
    <property type="entry name" value="F-box-like_dom_sf"/>
</dbReference>
<organism evidence="2 3">
    <name type="scientific">Panicum virgatum</name>
    <name type="common">Blackwell switchgrass</name>
    <dbReference type="NCBI Taxonomy" id="38727"/>
    <lineage>
        <taxon>Eukaryota</taxon>
        <taxon>Viridiplantae</taxon>
        <taxon>Streptophyta</taxon>
        <taxon>Embryophyta</taxon>
        <taxon>Tracheophyta</taxon>
        <taxon>Spermatophyta</taxon>
        <taxon>Magnoliopsida</taxon>
        <taxon>Liliopsida</taxon>
        <taxon>Poales</taxon>
        <taxon>Poaceae</taxon>
        <taxon>PACMAD clade</taxon>
        <taxon>Panicoideae</taxon>
        <taxon>Panicodae</taxon>
        <taxon>Paniceae</taxon>
        <taxon>Panicinae</taxon>
        <taxon>Panicum</taxon>
        <taxon>Panicum sect. Hiantes</taxon>
    </lineage>
</organism>
<dbReference type="Proteomes" id="UP000823388">
    <property type="component" value="Chromosome 1K"/>
</dbReference>
<keyword evidence="3" id="KW-1185">Reference proteome</keyword>
<comment type="caution">
    <text evidence="2">The sequence shown here is derived from an EMBL/GenBank/DDBJ whole genome shotgun (WGS) entry which is preliminary data.</text>
</comment>
<dbReference type="InterPro" id="IPR044997">
    <property type="entry name" value="F-box_plant"/>
</dbReference>
<gene>
    <name evidence="2" type="ORF">PVAP13_1KG524304</name>
</gene>